<dbReference type="Pfam" id="PF06568">
    <property type="entry name" value="YjiS-like"/>
    <property type="match status" value="1"/>
</dbReference>
<feature type="domain" description="YjiS-like" evidence="1">
    <location>
        <begin position="31"/>
        <end position="65"/>
    </location>
</feature>
<gene>
    <name evidence="2" type="ORF">DMY87_07080</name>
</gene>
<evidence type="ECO:0000313" key="3">
    <source>
        <dbReference type="Proteomes" id="UP000247536"/>
    </source>
</evidence>
<organism evidence="2 3">
    <name type="scientific">Rhizobium wuzhouense</name>
    <dbReference type="NCBI Taxonomy" id="1986026"/>
    <lineage>
        <taxon>Bacteria</taxon>
        <taxon>Pseudomonadati</taxon>
        <taxon>Pseudomonadota</taxon>
        <taxon>Alphaproteobacteria</taxon>
        <taxon>Hyphomicrobiales</taxon>
        <taxon>Rhizobiaceae</taxon>
        <taxon>Rhizobium/Agrobacterium group</taxon>
        <taxon>Rhizobium</taxon>
    </lineage>
</organism>
<proteinExistence type="predicted"/>
<evidence type="ECO:0000259" key="1">
    <source>
        <dbReference type="Pfam" id="PF06568"/>
    </source>
</evidence>
<accession>A0ABX5NXS4</accession>
<dbReference type="EMBL" id="QJRY01000002">
    <property type="protein sequence ID" value="PYB75212.1"/>
    <property type="molecule type" value="Genomic_DNA"/>
</dbReference>
<reference evidence="2 3" key="1">
    <citation type="submission" date="2018-06" db="EMBL/GenBank/DDBJ databases">
        <title>Rhizobium wuzhouense sp. nov., isolated from roots of Oryza officinalis.</title>
        <authorList>
            <person name="Yuan T."/>
        </authorList>
    </citation>
    <scope>NUCLEOTIDE SEQUENCE [LARGE SCALE GENOMIC DNA]</scope>
    <source>
        <strain evidence="2 3">W44</strain>
    </source>
</reference>
<dbReference type="InterPro" id="IPR009506">
    <property type="entry name" value="YjiS-like"/>
</dbReference>
<sequence length="84" mass="9371">MMTIDTISSPAEQSVSFRPVGIAAFWGMLSRRVMGWSSRSRSRQALSELTESQLRDIGLSEGEARREARRSLMVRLNGASLPPF</sequence>
<dbReference type="RefSeq" id="WP_110790600.1">
    <property type="nucleotide sequence ID" value="NZ_QJRY01000002.1"/>
</dbReference>
<protein>
    <recommendedName>
        <fullName evidence="1">YjiS-like domain-containing protein</fullName>
    </recommendedName>
</protein>
<comment type="caution">
    <text evidence="2">The sequence shown here is derived from an EMBL/GenBank/DDBJ whole genome shotgun (WGS) entry which is preliminary data.</text>
</comment>
<keyword evidence="3" id="KW-1185">Reference proteome</keyword>
<dbReference type="Proteomes" id="UP000247536">
    <property type="component" value="Unassembled WGS sequence"/>
</dbReference>
<name>A0ABX5NXS4_9HYPH</name>
<evidence type="ECO:0000313" key="2">
    <source>
        <dbReference type="EMBL" id="PYB75212.1"/>
    </source>
</evidence>